<gene>
    <name evidence="3" type="ORF">ACJDUG_12075</name>
</gene>
<proteinExistence type="predicted"/>
<protein>
    <submittedName>
        <fullName evidence="3">Uncharacterized protein</fullName>
    </submittedName>
</protein>
<evidence type="ECO:0000313" key="4">
    <source>
        <dbReference type="Proteomes" id="UP001623591"/>
    </source>
</evidence>
<feature type="compositionally biased region" description="Basic and acidic residues" evidence="1">
    <location>
        <begin position="1"/>
        <end position="10"/>
    </location>
</feature>
<feature type="region of interest" description="Disordered" evidence="1">
    <location>
        <begin position="118"/>
        <end position="153"/>
    </location>
</feature>
<sequence>MSEEIKREVFNNETIDNTEIEKENNSSNTDVKGEKNITSNELKEPKHEDVSKVKICTILKQRFKNSSPFFKRAIPLIIVAIVCFGAGLIAGREIDRHNMGRVTINRKGMFKQMPNGKFNGGNFNMRPFNNNNNNSNNNNQKNAVPPSSNSQPQ</sequence>
<dbReference type="RefSeq" id="WP_406770138.1">
    <property type="nucleotide sequence ID" value="NZ_JBJHZZ010000008.1"/>
</dbReference>
<keyword evidence="2" id="KW-1133">Transmembrane helix</keyword>
<keyword evidence="2" id="KW-0472">Membrane</keyword>
<feature type="transmembrane region" description="Helical" evidence="2">
    <location>
        <begin position="73"/>
        <end position="91"/>
    </location>
</feature>
<organism evidence="3 4">
    <name type="scientific">Candidatus Clostridium stratigraminis</name>
    <dbReference type="NCBI Taxonomy" id="3381661"/>
    <lineage>
        <taxon>Bacteria</taxon>
        <taxon>Bacillati</taxon>
        <taxon>Bacillota</taxon>
        <taxon>Clostridia</taxon>
        <taxon>Eubacteriales</taxon>
        <taxon>Clostridiaceae</taxon>
        <taxon>Clostridium</taxon>
    </lineage>
</organism>
<feature type="compositionally biased region" description="Basic and acidic residues" evidence="1">
    <location>
        <begin position="31"/>
        <end position="43"/>
    </location>
</feature>
<name>A0ABW8T5G4_9CLOT</name>
<dbReference type="Proteomes" id="UP001623591">
    <property type="component" value="Unassembled WGS sequence"/>
</dbReference>
<feature type="compositionally biased region" description="Low complexity" evidence="1">
    <location>
        <begin position="120"/>
        <end position="142"/>
    </location>
</feature>
<feature type="region of interest" description="Disordered" evidence="1">
    <location>
        <begin position="1"/>
        <end position="43"/>
    </location>
</feature>
<evidence type="ECO:0000313" key="3">
    <source>
        <dbReference type="EMBL" id="MFL0247708.1"/>
    </source>
</evidence>
<evidence type="ECO:0000256" key="1">
    <source>
        <dbReference type="SAM" id="MobiDB-lite"/>
    </source>
</evidence>
<keyword evidence="2" id="KW-0812">Transmembrane</keyword>
<accession>A0ABW8T5G4</accession>
<evidence type="ECO:0000256" key="2">
    <source>
        <dbReference type="SAM" id="Phobius"/>
    </source>
</evidence>
<dbReference type="EMBL" id="JBJHZZ010000008">
    <property type="protein sequence ID" value="MFL0247708.1"/>
    <property type="molecule type" value="Genomic_DNA"/>
</dbReference>
<reference evidence="3 4" key="1">
    <citation type="submission" date="2024-11" db="EMBL/GenBank/DDBJ databases">
        <authorList>
            <person name="Heng Y.C."/>
            <person name="Lim A.C.H."/>
            <person name="Lee J.K.Y."/>
            <person name="Kittelmann S."/>
        </authorList>
    </citation>
    <scope>NUCLEOTIDE SEQUENCE [LARGE SCALE GENOMIC DNA]</scope>
    <source>
        <strain evidence="3 4">WILCCON 0185</strain>
    </source>
</reference>
<comment type="caution">
    <text evidence="3">The sequence shown here is derived from an EMBL/GenBank/DDBJ whole genome shotgun (WGS) entry which is preliminary data.</text>
</comment>
<keyword evidence="4" id="KW-1185">Reference proteome</keyword>